<dbReference type="STRING" id="9986.ENSOCUP00000026045"/>
<reference evidence="6" key="3">
    <citation type="submission" date="2025-09" db="UniProtKB">
        <authorList>
            <consortium name="Ensembl"/>
        </authorList>
    </citation>
    <scope>IDENTIFICATION</scope>
    <source>
        <strain evidence="6">Thorbecke</strain>
    </source>
</reference>
<proteinExistence type="inferred from homology"/>
<reference evidence="6" key="2">
    <citation type="submission" date="2025-08" db="UniProtKB">
        <authorList>
            <consortium name="Ensembl"/>
        </authorList>
    </citation>
    <scope>IDENTIFICATION</scope>
    <source>
        <strain evidence="6">Thorbecke</strain>
    </source>
</reference>
<comment type="similarity">
    <text evidence="1 4">Belongs to the eukaryotic ribosomal protein eL29 family.</text>
</comment>
<evidence type="ECO:0000256" key="4">
    <source>
        <dbReference type="RuleBase" id="RU364026"/>
    </source>
</evidence>
<evidence type="ECO:0000256" key="5">
    <source>
        <dbReference type="SAM" id="MobiDB-lite"/>
    </source>
</evidence>
<dbReference type="PANTHER" id="PTHR12884:SF0">
    <property type="entry name" value="60S RIBOSOMAL PROTEIN L29"/>
    <property type="match status" value="1"/>
</dbReference>
<dbReference type="PaxDb" id="9986-ENSOCUP00000026045"/>
<organism evidence="6 7">
    <name type="scientific">Oryctolagus cuniculus</name>
    <name type="common">Rabbit</name>
    <dbReference type="NCBI Taxonomy" id="9986"/>
    <lineage>
        <taxon>Eukaryota</taxon>
        <taxon>Metazoa</taxon>
        <taxon>Chordata</taxon>
        <taxon>Craniata</taxon>
        <taxon>Vertebrata</taxon>
        <taxon>Euteleostomi</taxon>
        <taxon>Mammalia</taxon>
        <taxon>Eutheria</taxon>
        <taxon>Euarchontoglires</taxon>
        <taxon>Glires</taxon>
        <taxon>Lagomorpha</taxon>
        <taxon>Leporidae</taxon>
        <taxon>Oryctolagus</taxon>
    </lineage>
</organism>
<dbReference type="EMBL" id="AAGW02042025">
    <property type="status" value="NOT_ANNOTATED_CDS"/>
    <property type="molecule type" value="Genomic_DNA"/>
</dbReference>
<dbReference type="GO" id="GO:0003735">
    <property type="term" value="F:structural constituent of ribosome"/>
    <property type="evidence" value="ECO:0007669"/>
    <property type="project" value="UniProtKB-UniRule"/>
</dbReference>
<reference evidence="6 7" key="1">
    <citation type="journal article" date="2011" name="Nature">
        <title>A high-resolution map of human evolutionary constraint using 29 mammals.</title>
        <authorList>
            <person name="Lindblad-Toh K."/>
            <person name="Garber M."/>
            <person name="Zuk O."/>
            <person name="Lin M.F."/>
            <person name="Parker B.J."/>
            <person name="Washietl S."/>
            <person name="Kheradpour P."/>
            <person name="Ernst J."/>
            <person name="Jordan G."/>
            <person name="Mauceli E."/>
            <person name="Ward L.D."/>
            <person name="Lowe C.B."/>
            <person name="Holloway A.K."/>
            <person name="Clamp M."/>
            <person name="Gnerre S."/>
            <person name="Alfoldi J."/>
            <person name="Beal K."/>
            <person name="Chang J."/>
            <person name="Clawson H."/>
            <person name="Cuff J."/>
            <person name="Di Palma F."/>
            <person name="Fitzgerald S."/>
            <person name="Flicek P."/>
            <person name="Guttman M."/>
            <person name="Hubisz M.J."/>
            <person name="Jaffe D.B."/>
            <person name="Jungreis I."/>
            <person name="Kent W.J."/>
            <person name="Kostka D."/>
            <person name="Lara M."/>
            <person name="Martins A.L."/>
            <person name="Massingham T."/>
            <person name="Moltke I."/>
            <person name="Raney B.J."/>
            <person name="Rasmussen M.D."/>
            <person name="Robinson J."/>
            <person name="Stark A."/>
            <person name="Vilella A.J."/>
            <person name="Wen J."/>
            <person name="Xie X."/>
            <person name="Zody M.C."/>
            <person name="Baldwin J."/>
            <person name="Bloom T."/>
            <person name="Chin C.W."/>
            <person name="Heiman D."/>
            <person name="Nicol R."/>
            <person name="Nusbaum C."/>
            <person name="Young S."/>
            <person name="Wilkinson J."/>
            <person name="Worley K.C."/>
            <person name="Kovar C.L."/>
            <person name="Muzny D.M."/>
            <person name="Gibbs R.A."/>
            <person name="Cree A."/>
            <person name="Dihn H.H."/>
            <person name="Fowler G."/>
            <person name="Jhangiani S."/>
            <person name="Joshi V."/>
            <person name="Lee S."/>
            <person name="Lewis L.R."/>
            <person name="Nazareth L.V."/>
            <person name="Okwuonu G."/>
            <person name="Santibanez J."/>
            <person name="Warren W.C."/>
            <person name="Mardis E.R."/>
            <person name="Weinstock G.M."/>
            <person name="Wilson R.K."/>
            <person name="Delehaunty K."/>
            <person name="Dooling D."/>
            <person name="Fronik C."/>
            <person name="Fulton L."/>
            <person name="Fulton B."/>
            <person name="Graves T."/>
            <person name="Minx P."/>
            <person name="Sodergren E."/>
            <person name="Birney E."/>
            <person name="Margulies E.H."/>
            <person name="Herrero J."/>
            <person name="Green E.D."/>
            <person name="Haussler D."/>
            <person name="Siepel A."/>
            <person name="Goldman N."/>
            <person name="Pollard K.S."/>
            <person name="Pedersen J.S."/>
            <person name="Lander E.S."/>
            <person name="Kellis M."/>
        </authorList>
    </citation>
    <scope>NUCLEOTIDE SEQUENCE [LARGE SCALE GENOMIC DNA]</scope>
    <source>
        <strain evidence="6 7">Thorbecke inbred</strain>
    </source>
</reference>
<keyword evidence="7" id="KW-1185">Reference proteome</keyword>
<dbReference type="AlphaFoldDB" id="G1U9C5"/>
<accession>G1U9C5</accession>
<protein>
    <recommendedName>
        <fullName evidence="4">60S ribosomal protein L29</fullName>
    </recommendedName>
</protein>
<evidence type="ECO:0000313" key="7">
    <source>
        <dbReference type="Proteomes" id="UP000001811"/>
    </source>
</evidence>
<feature type="compositionally biased region" description="Low complexity" evidence="5">
    <location>
        <begin position="131"/>
        <end position="141"/>
    </location>
</feature>
<dbReference type="Pfam" id="PF01779">
    <property type="entry name" value="Ribosomal_L29e"/>
    <property type="match status" value="1"/>
</dbReference>
<keyword evidence="3 4" id="KW-0687">Ribonucleoprotein</keyword>
<name>G1U9C5_RABIT</name>
<evidence type="ECO:0000256" key="3">
    <source>
        <dbReference type="ARBA" id="ARBA00023274"/>
    </source>
</evidence>
<dbReference type="Gene3D" id="6.10.140.1730">
    <property type="match status" value="1"/>
</dbReference>
<feature type="region of interest" description="Disordered" evidence="5">
    <location>
        <begin position="114"/>
        <end position="152"/>
    </location>
</feature>
<dbReference type="SMR" id="G1U9C5"/>
<dbReference type="Proteomes" id="UP000001811">
    <property type="component" value="Chromosome X"/>
</dbReference>
<dbReference type="HOGENOM" id="CLU_139508_0_0_1"/>
<dbReference type="Ensembl" id="ENSOCUT00000009293.3">
    <property type="protein sequence ID" value="ENSOCUP00000026045.2"/>
    <property type="gene ID" value="ENSOCUG00000009298.3"/>
</dbReference>
<dbReference type="GeneTree" id="ENSGT00390000007084"/>
<evidence type="ECO:0000256" key="2">
    <source>
        <dbReference type="ARBA" id="ARBA00022980"/>
    </source>
</evidence>
<sequence length="152" mass="17009">MVKCKTYTTHNQLCKWQRNGIKKPFSQRYTSLKWVDPKFLRNMRFAKKRNKMLANSAKAMSAHAEAIQAIVKPKEVKPMIPKGVCHKLDQLAYIVHPKLGKCACACIAKGLRPSRPKDKKRPQIKGEDAHAPAAPVPAQAPSKCVQPPTMAL</sequence>
<dbReference type="GO" id="GO:0022625">
    <property type="term" value="C:cytosolic large ribosomal subunit"/>
    <property type="evidence" value="ECO:0007669"/>
    <property type="project" value="TreeGrafter"/>
</dbReference>
<evidence type="ECO:0000256" key="1">
    <source>
        <dbReference type="ARBA" id="ARBA00010247"/>
    </source>
</evidence>
<evidence type="ECO:0000313" key="6">
    <source>
        <dbReference type="Ensembl" id="ENSOCUP00000026045.2"/>
    </source>
</evidence>
<dbReference type="PANTHER" id="PTHR12884">
    <property type="entry name" value="60S RIBOSOMAL PROTEIN L29"/>
    <property type="match status" value="1"/>
</dbReference>
<dbReference type="InterPro" id="IPR002673">
    <property type="entry name" value="Ribosomal_eL29"/>
</dbReference>
<dbReference type="GO" id="GO:0002181">
    <property type="term" value="P:cytoplasmic translation"/>
    <property type="evidence" value="ECO:0007669"/>
    <property type="project" value="TreeGrafter"/>
</dbReference>
<dbReference type="InParanoid" id="G1U9C5"/>
<dbReference type="eggNOG" id="KOG3504">
    <property type="taxonomic scope" value="Eukaryota"/>
</dbReference>
<keyword evidence="2 4" id="KW-0689">Ribosomal protein</keyword>
<feature type="compositionally biased region" description="Basic residues" evidence="5">
    <location>
        <begin position="114"/>
        <end position="123"/>
    </location>
</feature>